<dbReference type="InterPro" id="IPR035926">
    <property type="entry name" value="NusB-like_sf"/>
</dbReference>
<dbReference type="RefSeq" id="WP_154595145.1">
    <property type="nucleotide sequence ID" value="NZ_CP060587.1"/>
</dbReference>
<evidence type="ECO:0000256" key="5">
    <source>
        <dbReference type="ARBA" id="ARBA00023163"/>
    </source>
</evidence>
<organism evidence="9 10">
    <name type="scientific">Aeromicrobium senzhongii</name>
    <dbReference type="NCBI Taxonomy" id="2663859"/>
    <lineage>
        <taxon>Bacteria</taxon>
        <taxon>Bacillati</taxon>
        <taxon>Actinomycetota</taxon>
        <taxon>Actinomycetes</taxon>
        <taxon>Propionibacteriales</taxon>
        <taxon>Nocardioidaceae</taxon>
        <taxon>Aeromicrobium</taxon>
    </lineage>
</organism>
<accession>A0ABX6SYV6</accession>
<feature type="domain" description="NusB/RsmB/TIM44" evidence="8">
    <location>
        <begin position="6"/>
        <end position="128"/>
    </location>
</feature>
<evidence type="ECO:0000256" key="2">
    <source>
        <dbReference type="ARBA" id="ARBA00022814"/>
    </source>
</evidence>
<evidence type="ECO:0000313" key="9">
    <source>
        <dbReference type="EMBL" id="QNL95619.1"/>
    </source>
</evidence>
<sequence length="148" mass="16179">MGARTKYRKRALDILFESESRGLSADGTLADRLEVNDPPVNPYTVSLVKGVAAHIGEIDALLAEYSVGWTLDRMPAVDRNLLRIAVYEIKYLDDVPDAVAISEAVELAKELSTDESPRFVNGLLSKVSQVKTKPVPPSEPSEPSEPTE</sequence>
<gene>
    <name evidence="6 9" type="primary">nusB</name>
    <name evidence="9" type="ORF">H9L21_06865</name>
</gene>
<dbReference type="SUPFAM" id="SSF48013">
    <property type="entry name" value="NusB-like"/>
    <property type="match status" value="1"/>
</dbReference>
<evidence type="ECO:0000259" key="8">
    <source>
        <dbReference type="Pfam" id="PF01029"/>
    </source>
</evidence>
<keyword evidence="10" id="KW-1185">Reference proteome</keyword>
<evidence type="ECO:0000256" key="6">
    <source>
        <dbReference type="HAMAP-Rule" id="MF_00073"/>
    </source>
</evidence>
<comment type="function">
    <text evidence="6">Involved in transcription antitermination. Required for transcription of ribosomal RNA (rRNA) genes. Binds specifically to the boxA antiterminator sequence of the ribosomal RNA (rrn) operons.</text>
</comment>
<proteinExistence type="inferred from homology"/>
<keyword evidence="2 6" id="KW-0889">Transcription antitermination</keyword>
<evidence type="ECO:0000256" key="7">
    <source>
        <dbReference type="SAM" id="MobiDB-lite"/>
    </source>
</evidence>
<reference evidence="9 10" key="1">
    <citation type="submission" date="2020-08" db="EMBL/GenBank/DDBJ databases">
        <title>Novel species in genus Aeromicrobium.</title>
        <authorList>
            <person name="Zhang G."/>
        </authorList>
    </citation>
    <scope>NUCLEOTIDE SEQUENCE [LARGE SCALE GENOMIC DNA]</scope>
    <source>
        <strain evidence="10">zg-629</strain>
    </source>
</reference>
<keyword evidence="3 6" id="KW-0694">RNA-binding</keyword>
<dbReference type="InterPro" id="IPR011605">
    <property type="entry name" value="NusB_fam"/>
</dbReference>
<dbReference type="Gene3D" id="1.10.940.10">
    <property type="entry name" value="NusB-like"/>
    <property type="match status" value="1"/>
</dbReference>
<keyword evidence="4 6" id="KW-0805">Transcription regulation</keyword>
<keyword evidence="5 6" id="KW-0804">Transcription</keyword>
<dbReference type="HAMAP" id="MF_00073">
    <property type="entry name" value="NusB"/>
    <property type="match status" value="1"/>
</dbReference>
<protein>
    <recommendedName>
        <fullName evidence="6">Transcription antitermination protein NusB</fullName>
    </recommendedName>
    <alternativeName>
        <fullName evidence="6">Antitermination factor NusB</fullName>
    </alternativeName>
</protein>
<comment type="similarity">
    <text evidence="1 6">Belongs to the NusB family.</text>
</comment>
<dbReference type="EMBL" id="CP060587">
    <property type="protein sequence ID" value="QNL95619.1"/>
    <property type="molecule type" value="Genomic_DNA"/>
</dbReference>
<dbReference type="Proteomes" id="UP000515871">
    <property type="component" value="Chromosome"/>
</dbReference>
<dbReference type="PANTHER" id="PTHR11078">
    <property type="entry name" value="N UTILIZATION SUBSTANCE PROTEIN B-RELATED"/>
    <property type="match status" value="1"/>
</dbReference>
<dbReference type="InterPro" id="IPR006027">
    <property type="entry name" value="NusB_RsmB_TIM44"/>
</dbReference>
<dbReference type="NCBIfam" id="TIGR01951">
    <property type="entry name" value="nusB"/>
    <property type="match status" value="1"/>
</dbReference>
<evidence type="ECO:0000256" key="3">
    <source>
        <dbReference type="ARBA" id="ARBA00022884"/>
    </source>
</evidence>
<evidence type="ECO:0000256" key="1">
    <source>
        <dbReference type="ARBA" id="ARBA00005952"/>
    </source>
</evidence>
<name>A0ABX6SYV6_9ACTN</name>
<dbReference type="Pfam" id="PF01029">
    <property type="entry name" value="NusB"/>
    <property type="match status" value="1"/>
</dbReference>
<feature type="region of interest" description="Disordered" evidence="7">
    <location>
        <begin position="129"/>
        <end position="148"/>
    </location>
</feature>
<dbReference type="PANTHER" id="PTHR11078:SF3">
    <property type="entry name" value="ANTITERMINATION NUSB DOMAIN-CONTAINING PROTEIN"/>
    <property type="match status" value="1"/>
</dbReference>
<evidence type="ECO:0000256" key="4">
    <source>
        <dbReference type="ARBA" id="ARBA00023015"/>
    </source>
</evidence>
<evidence type="ECO:0000313" key="10">
    <source>
        <dbReference type="Proteomes" id="UP000515871"/>
    </source>
</evidence>